<organism evidence="1 2">
    <name type="scientific">Fimbriiglobus ruber</name>
    <dbReference type="NCBI Taxonomy" id="1908690"/>
    <lineage>
        <taxon>Bacteria</taxon>
        <taxon>Pseudomonadati</taxon>
        <taxon>Planctomycetota</taxon>
        <taxon>Planctomycetia</taxon>
        <taxon>Gemmatales</taxon>
        <taxon>Gemmataceae</taxon>
        <taxon>Fimbriiglobus</taxon>
    </lineage>
</organism>
<dbReference type="Proteomes" id="UP000214646">
    <property type="component" value="Unassembled WGS sequence"/>
</dbReference>
<evidence type="ECO:0000313" key="2">
    <source>
        <dbReference type="Proteomes" id="UP000214646"/>
    </source>
</evidence>
<gene>
    <name evidence="1" type="ORF">FRUB_10168</name>
</gene>
<evidence type="ECO:0000313" key="1">
    <source>
        <dbReference type="EMBL" id="OWK34197.1"/>
    </source>
</evidence>
<name>A0A225DDK8_9BACT</name>
<accession>A0A225DDK8</accession>
<dbReference type="EMBL" id="NIDE01000020">
    <property type="protein sequence ID" value="OWK34197.1"/>
    <property type="molecule type" value="Genomic_DNA"/>
</dbReference>
<protein>
    <submittedName>
        <fullName evidence="1">Uncharacterized protein</fullName>
    </submittedName>
</protein>
<proteinExistence type="predicted"/>
<reference evidence="2" key="1">
    <citation type="submission" date="2017-06" db="EMBL/GenBank/DDBJ databases">
        <title>Genome analysis of Fimbriiglobus ruber SP5, the first member of the order Planctomycetales with confirmed chitinolytic capability.</title>
        <authorList>
            <person name="Ravin N.V."/>
            <person name="Rakitin A.L."/>
            <person name="Ivanova A.A."/>
            <person name="Beletsky A.V."/>
            <person name="Kulichevskaya I.S."/>
            <person name="Mardanov A.V."/>
            <person name="Dedysh S.N."/>
        </authorList>
    </citation>
    <scope>NUCLEOTIDE SEQUENCE [LARGE SCALE GENOMIC DNA]</scope>
    <source>
        <strain evidence="2">SP5</strain>
    </source>
</reference>
<comment type="caution">
    <text evidence="1">The sequence shown here is derived from an EMBL/GenBank/DDBJ whole genome shotgun (WGS) entry which is preliminary data.</text>
</comment>
<keyword evidence="2" id="KW-1185">Reference proteome</keyword>
<dbReference type="AlphaFoldDB" id="A0A225DDK8"/>
<sequence length="44" mass="4803">MTPKGVDHFENWCETSLLLKVMNAVTPKGVDHSCWATSGLDVAL</sequence>